<evidence type="ECO:0000313" key="2">
    <source>
        <dbReference type="EMBL" id="PAU96926.1"/>
    </source>
</evidence>
<dbReference type="PROSITE" id="PS50817">
    <property type="entry name" value="INTEIN_N_TER"/>
    <property type="match status" value="1"/>
</dbReference>
<comment type="caution">
    <text evidence="2">The sequence shown here is derived from an EMBL/GenBank/DDBJ whole genome shotgun (WGS) entry which is preliminary data.</text>
</comment>
<dbReference type="Pfam" id="PF13403">
    <property type="entry name" value="Hint_2"/>
    <property type="match status" value="1"/>
</dbReference>
<gene>
    <name evidence="2" type="ORF">CK240_11545</name>
</gene>
<keyword evidence="3" id="KW-1185">Reference proteome</keyword>
<dbReference type="SUPFAM" id="SSF51294">
    <property type="entry name" value="Hedgehog/intein (Hint) domain"/>
    <property type="match status" value="1"/>
</dbReference>
<protein>
    <submittedName>
        <fullName evidence="2">Hemolysin</fullName>
    </submittedName>
</protein>
<feature type="domain" description="Hint" evidence="1">
    <location>
        <begin position="19"/>
        <end position="122"/>
    </location>
</feature>
<dbReference type="GO" id="GO:0016539">
    <property type="term" value="P:intein-mediated protein splicing"/>
    <property type="evidence" value="ECO:0007669"/>
    <property type="project" value="InterPro"/>
</dbReference>
<dbReference type="EMBL" id="NSJZ01000009">
    <property type="protein sequence ID" value="PAU96926.1"/>
    <property type="molecule type" value="Genomic_DNA"/>
</dbReference>
<dbReference type="AlphaFoldDB" id="A0A2A2GH16"/>
<dbReference type="InterPro" id="IPR006141">
    <property type="entry name" value="Intein_N"/>
</dbReference>
<dbReference type="Gene3D" id="2.170.16.10">
    <property type="entry name" value="Hedgehog/Intein (Hint) domain"/>
    <property type="match status" value="1"/>
</dbReference>
<dbReference type="InterPro" id="IPR028992">
    <property type="entry name" value="Hedgehog/Intein_dom"/>
</dbReference>
<evidence type="ECO:0000313" key="3">
    <source>
        <dbReference type="Proteomes" id="UP000218023"/>
    </source>
</evidence>
<reference evidence="2 3" key="1">
    <citation type="submission" date="2017-09" db="EMBL/GenBank/DDBJ databases">
        <title>Paracoccus alkalisoli sp. nov., isolated from saline alkaline soil.</title>
        <authorList>
            <person name="Dong X."/>
            <person name="Zhang G."/>
        </authorList>
    </citation>
    <scope>NUCLEOTIDE SEQUENCE [LARGE SCALE GENOMIC DNA]</scope>
    <source>
        <strain evidence="2 3">WN007</strain>
    </source>
</reference>
<sequence length="223" mass="24170">MNVAYDPGGDLVLEDDDVFPCFASGTLILTEGGELAIETLAVGDKVVTRDNGAKLIRWMGSRKVAAAGLARNPKLRPIRIRAGALGANTPSSDLIVSPQHRILVRSKIARKMFGADEVLVAAKQLVVLDGIDVAEDMESVEYFHILFDRHEVVFSNGAETESLYTGPEALKAVGKAAQHEIFTVFPELRDRDYAAAGARVLASGRTARRLAMRHAQHGRPLVQ</sequence>
<dbReference type="OrthoDB" id="6305173at2"/>
<accession>A0A2A2GH16</accession>
<evidence type="ECO:0000259" key="1">
    <source>
        <dbReference type="SMART" id="SM00306"/>
    </source>
</evidence>
<proteinExistence type="predicted"/>
<name>A0A2A2GH16_9RHOB</name>
<dbReference type="InterPro" id="IPR003587">
    <property type="entry name" value="Hint_dom_N"/>
</dbReference>
<organism evidence="2 3">
    <name type="scientific">Paracoccus salipaludis</name>
    <dbReference type="NCBI Taxonomy" id="2032623"/>
    <lineage>
        <taxon>Bacteria</taxon>
        <taxon>Pseudomonadati</taxon>
        <taxon>Pseudomonadota</taxon>
        <taxon>Alphaproteobacteria</taxon>
        <taxon>Rhodobacterales</taxon>
        <taxon>Paracoccaceae</taxon>
        <taxon>Paracoccus</taxon>
    </lineage>
</organism>
<dbReference type="Proteomes" id="UP000218023">
    <property type="component" value="Unassembled WGS sequence"/>
</dbReference>
<dbReference type="InterPro" id="IPR036844">
    <property type="entry name" value="Hint_dom_sf"/>
</dbReference>
<dbReference type="SMART" id="SM00306">
    <property type="entry name" value="HintN"/>
    <property type="match status" value="1"/>
</dbReference>